<evidence type="ECO:0000256" key="7">
    <source>
        <dbReference type="ARBA" id="ARBA00023242"/>
    </source>
</evidence>
<gene>
    <name evidence="10" type="ORF">FPE_LOCUS5908</name>
</gene>
<name>A0AAD1YXP7_9LAMI</name>
<evidence type="ECO:0000313" key="10">
    <source>
        <dbReference type="EMBL" id="CAI9758478.1"/>
    </source>
</evidence>
<dbReference type="AlphaFoldDB" id="A0AAD1YXP7"/>
<evidence type="ECO:0000256" key="8">
    <source>
        <dbReference type="SAM" id="Phobius"/>
    </source>
</evidence>
<sequence>MAAANPSACVLWLLFLSYSFLPSVSSTDELSLVISESTSLQLSPSLIVEKSPGSKPGTNVKCERLHIHGFPRLKHLSKFANSIKIKVSYVNPSGRPLNVEICFHSNVSLGIGMCPQSQWERLTKGLWVGSMSPFGHKLLDIRMGAASSESLHVSLDEEFYLYRIVFLVLGITMMTLASWLSKSLVFYYSGAMSVGVLLVILVILFQGMKLLPTGRKSSLAIFLYSCFVGLGFFLLDYMPRLLRSLLVEIGISEDLYNPLAIFLHVFLVIAGAWLGYWIVRKLVLTEDGSIDIGVSHFVAWSIRIVASVMILQSSEDHLFDAEALVAGIFISSALKKLSNPKVIRRVYKRLCRLERKFEKSLDPYASQIDESYVSRPFTSSPRTPLQGSIGKSSGRLSDSGNFFSSFHSTPERRKFSKDEWEKFSRATTRKALEGLVSSPDFNKWAVANADRITLAPKKEAQDQQRRWFHWL</sequence>
<keyword evidence="5 8" id="KW-1133">Transmembrane helix</keyword>
<dbReference type="EMBL" id="OU503038">
    <property type="protein sequence ID" value="CAI9758478.1"/>
    <property type="molecule type" value="Genomic_DNA"/>
</dbReference>
<evidence type="ECO:0000256" key="1">
    <source>
        <dbReference type="ARBA" id="ARBA00004575"/>
    </source>
</evidence>
<comment type="similarity">
    <text evidence="2">Belongs to the NEMP family.</text>
</comment>
<accession>A0AAD1YXP7</accession>
<organism evidence="10 11">
    <name type="scientific">Fraxinus pennsylvanica</name>
    <dbReference type="NCBI Taxonomy" id="56036"/>
    <lineage>
        <taxon>Eukaryota</taxon>
        <taxon>Viridiplantae</taxon>
        <taxon>Streptophyta</taxon>
        <taxon>Embryophyta</taxon>
        <taxon>Tracheophyta</taxon>
        <taxon>Spermatophyta</taxon>
        <taxon>Magnoliopsida</taxon>
        <taxon>eudicotyledons</taxon>
        <taxon>Gunneridae</taxon>
        <taxon>Pentapetalae</taxon>
        <taxon>asterids</taxon>
        <taxon>lamiids</taxon>
        <taxon>Lamiales</taxon>
        <taxon>Oleaceae</taxon>
        <taxon>Oleeae</taxon>
        <taxon>Fraxinus</taxon>
    </lineage>
</organism>
<evidence type="ECO:0000256" key="6">
    <source>
        <dbReference type="ARBA" id="ARBA00023136"/>
    </source>
</evidence>
<keyword evidence="11" id="KW-1185">Reference proteome</keyword>
<evidence type="ECO:0000313" key="11">
    <source>
        <dbReference type="Proteomes" id="UP000834106"/>
    </source>
</evidence>
<feature type="transmembrane region" description="Helical" evidence="8">
    <location>
        <begin position="160"/>
        <end position="180"/>
    </location>
</feature>
<evidence type="ECO:0000256" key="5">
    <source>
        <dbReference type="ARBA" id="ARBA00022989"/>
    </source>
</evidence>
<dbReference type="GO" id="GO:0005637">
    <property type="term" value="C:nuclear inner membrane"/>
    <property type="evidence" value="ECO:0007669"/>
    <property type="project" value="UniProtKB-SubCell"/>
</dbReference>
<evidence type="ECO:0000256" key="2">
    <source>
        <dbReference type="ARBA" id="ARBA00005748"/>
    </source>
</evidence>
<feature type="transmembrane region" description="Helical" evidence="8">
    <location>
        <begin position="186"/>
        <end position="205"/>
    </location>
</feature>
<dbReference type="Pfam" id="PF10225">
    <property type="entry name" value="NEMP"/>
    <property type="match status" value="1"/>
</dbReference>
<feature type="transmembrane region" description="Helical" evidence="8">
    <location>
        <begin position="217"/>
        <end position="235"/>
    </location>
</feature>
<keyword evidence="7" id="KW-0539">Nucleus</keyword>
<evidence type="ECO:0008006" key="12">
    <source>
        <dbReference type="Google" id="ProtNLM"/>
    </source>
</evidence>
<evidence type="ECO:0000256" key="9">
    <source>
        <dbReference type="SAM" id="SignalP"/>
    </source>
</evidence>
<keyword evidence="4 9" id="KW-0732">Signal</keyword>
<dbReference type="InterPro" id="IPR019358">
    <property type="entry name" value="NEMP_fam"/>
</dbReference>
<comment type="subcellular location">
    <subcellularLocation>
        <location evidence="1">Nucleus inner membrane</location>
        <topology evidence="1">Multi-pass membrane protein</topology>
        <orientation evidence="1">Nucleoplasmic side</orientation>
    </subcellularLocation>
</comment>
<feature type="signal peptide" evidence="9">
    <location>
        <begin position="1"/>
        <end position="26"/>
    </location>
</feature>
<dbReference type="Proteomes" id="UP000834106">
    <property type="component" value="Chromosome 3"/>
</dbReference>
<dbReference type="PANTHER" id="PTHR31587">
    <property type="entry name" value="TRANSMEMBRANE PROTEIN (DUF2215)"/>
    <property type="match status" value="1"/>
</dbReference>
<keyword evidence="6 8" id="KW-0472">Membrane</keyword>
<evidence type="ECO:0000256" key="4">
    <source>
        <dbReference type="ARBA" id="ARBA00022729"/>
    </source>
</evidence>
<feature type="transmembrane region" description="Helical" evidence="8">
    <location>
        <begin position="255"/>
        <end position="278"/>
    </location>
</feature>
<reference evidence="10" key="1">
    <citation type="submission" date="2023-05" db="EMBL/GenBank/DDBJ databases">
        <authorList>
            <person name="Huff M."/>
        </authorList>
    </citation>
    <scope>NUCLEOTIDE SEQUENCE</scope>
</reference>
<evidence type="ECO:0000256" key="3">
    <source>
        <dbReference type="ARBA" id="ARBA00022692"/>
    </source>
</evidence>
<protein>
    <recommendedName>
        <fullName evidence="12">Nuclear envelope integral membrane protein 1</fullName>
    </recommendedName>
</protein>
<feature type="chain" id="PRO_5041948198" description="Nuclear envelope integral membrane protein 1" evidence="9">
    <location>
        <begin position="27"/>
        <end position="471"/>
    </location>
</feature>
<dbReference type="PANTHER" id="PTHR31587:SF4">
    <property type="entry name" value="TRANSMEMBRANE PROTEIN (DUF2215)"/>
    <property type="match status" value="1"/>
</dbReference>
<keyword evidence="3 8" id="KW-0812">Transmembrane</keyword>
<proteinExistence type="inferred from homology"/>